<comment type="subunit">
    <text evidence="2">Forms a 24-polypeptide structural core with octahedral symmetry.</text>
</comment>
<dbReference type="InterPro" id="IPR000089">
    <property type="entry name" value="Biotin_lipoyl"/>
</dbReference>
<dbReference type="Gene3D" id="4.10.320.10">
    <property type="entry name" value="E3-binding domain"/>
    <property type="match status" value="1"/>
</dbReference>
<keyword evidence="4 8" id="KW-0450">Lipoyl</keyword>
<dbReference type="InterPro" id="IPR011053">
    <property type="entry name" value="Single_hybrid_motif"/>
</dbReference>
<evidence type="ECO:0000313" key="13">
    <source>
        <dbReference type="Proteomes" id="UP001143372"/>
    </source>
</evidence>
<gene>
    <name evidence="12" type="primary">pdhC</name>
    <name evidence="12" type="ORF">GCM10008179_11260</name>
</gene>
<dbReference type="PROSITE" id="PS00189">
    <property type="entry name" value="LIPOYL"/>
    <property type="match status" value="1"/>
</dbReference>
<evidence type="ECO:0000256" key="1">
    <source>
        <dbReference type="ARBA" id="ARBA00007317"/>
    </source>
</evidence>
<comment type="catalytic activity">
    <reaction evidence="7 8">
        <text>N(6)-[(R)-dihydrolipoyl]-L-lysyl-[protein] + acetyl-CoA = N(6)-[(R)-S(8)-acetyldihydrolipoyl]-L-lysyl-[protein] + CoA</text>
        <dbReference type="Rhea" id="RHEA:17017"/>
        <dbReference type="Rhea" id="RHEA-COMP:10475"/>
        <dbReference type="Rhea" id="RHEA-COMP:10478"/>
        <dbReference type="ChEBI" id="CHEBI:57287"/>
        <dbReference type="ChEBI" id="CHEBI:57288"/>
        <dbReference type="ChEBI" id="CHEBI:83100"/>
        <dbReference type="ChEBI" id="CHEBI:83111"/>
        <dbReference type="EC" id="2.3.1.12"/>
    </reaction>
</comment>
<keyword evidence="12" id="KW-0670">Pyruvate</keyword>
<evidence type="ECO:0000256" key="4">
    <source>
        <dbReference type="ARBA" id="ARBA00022823"/>
    </source>
</evidence>
<keyword evidence="5 8" id="KW-0012">Acyltransferase</keyword>
<evidence type="ECO:0000256" key="2">
    <source>
        <dbReference type="ARBA" id="ARBA00011484"/>
    </source>
</evidence>
<dbReference type="Pfam" id="PF02817">
    <property type="entry name" value="E3_binding"/>
    <property type="match status" value="1"/>
</dbReference>
<sequence>MPTNILMPALSPTMEKGNLAKWLVKEGDAVKSGDVLAEIETDKATMEVEAVDEGTVGKIVVPEGTADVPVNELIAILLEEGEDKSALDGAPKAKAAPAPAKADGPKDEPGEEPKAEKPAPRPSEAKRDAAPKPEGKPSANGHDKGERVFASPLARRLAKEAGIELNAISGSGPHGRIVKADVDAARASGGAKTAAPAAAPAGASDEALRKLFPEGSFEEIPHDGMRKTIARRMTEARQTVPQFYVTADCVIDDLLSLREQVNAAAPEKDGKPAWKVSVNDIVVKALGVALARVPAANVTWTEGAMLRHKHADVGVAVALPNNGLITPIIRAVESKTLSAIALEMKDLAARARDRKLKPEEYQGGTTAVSNLGMYGVKDFTAVINPPHSTILAVGGGEKRPVVKGSDIKIATVMSLTLTCDHRAVDGALGATLIAEIKKLIEKPISMLA</sequence>
<feature type="compositionally biased region" description="Low complexity" evidence="9">
    <location>
        <begin position="88"/>
        <end position="102"/>
    </location>
</feature>
<dbReference type="GO" id="GO:0045254">
    <property type="term" value="C:pyruvate dehydrogenase complex"/>
    <property type="evidence" value="ECO:0007669"/>
    <property type="project" value="UniProtKB-UniRule"/>
</dbReference>
<evidence type="ECO:0000256" key="7">
    <source>
        <dbReference type="ARBA" id="ARBA00048370"/>
    </source>
</evidence>
<reference evidence="12" key="2">
    <citation type="submission" date="2023-01" db="EMBL/GenBank/DDBJ databases">
        <authorList>
            <person name="Sun Q."/>
            <person name="Evtushenko L."/>
        </authorList>
    </citation>
    <scope>NUCLEOTIDE SEQUENCE</scope>
    <source>
        <strain evidence="12">VKM B-2347</strain>
    </source>
</reference>
<dbReference type="Pfam" id="PF00364">
    <property type="entry name" value="Biotin_lipoyl"/>
    <property type="match status" value="1"/>
</dbReference>
<dbReference type="SUPFAM" id="SSF51230">
    <property type="entry name" value="Single hybrid motif"/>
    <property type="match status" value="1"/>
</dbReference>
<dbReference type="SUPFAM" id="SSF52777">
    <property type="entry name" value="CoA-dependent acyltransferases"/>
    <property type="match status" value="1"/>
</dbReference>
<dbReference type="CDD" id="cd06849">
    <property type="entry name" value="lipoyl_domain"/>
    <property type="match status" value="1"/>
</dbReference>
<dbReference type="PROSITE" id="PS51826">
    <property type="entry name" value="PSBD"/>
    <property type="match status" value="1"/>
</dbReference>
<dbReference type="InterPro" id="IPR004167">
    <property type="entry name" value="PSBD"/>
</dbReference>
<dbReference type="InterPro" id="IPR045257">
    <property type="entry name" value="E2/Pdx1"/>
</dbReference>
<dbReference type="NCBIfam" id="TIGR01349">
    <property type="entry name" value="PDHac_trf_mito"/>
    <property type="match status" value="1"/>
</dbReference>
<dbReference type="InterPro" id="IPR003016">
    <property type="entry name" value="2-oxoA_DH_lipoyl-BS"/>
</dbReference>
<evidence type="ECO:0000259" key="10">
    <source>
        <dbReference type="PROSITE" id="PS50968"/>
    </source>
</evidence>
<dbReference type="AlphaFoldDB" id="A0A9W6J0I7"/>
<dbReference type="PANTHER" id="PTHR23151">
    <property type="entry name" value="DIHYDROLIPOAMIDE ACETYL/SUCCINYL-TRANSFERASE-RELATED"/>
    <property type="match status" value="1"/>
</dbReference>
<dbReference type="Gene3D" id="2.40.50.100">
    <property type="match status" value="1"/>
</dbReference>
<evidence type="ECO:0000256" key="9">
    <source>
        <dbReference type="SAM" id="MobiDB-lite"/>
    </source>
</evidence>
<dbReference type="EMBL" id="BSFI01000006">
    <property type="protein sequence ID" value="GLK67488.1"/>
    <property type="molecule type" value="Genomic_DNA"/>
</dbReference>
<feature type="domain" description="Peripheral subunit-binding (PSBD)" evidence="11">
    <location>
        <begin position="149"/>
        <end position="186"/>
    </location>
</feature>
<dbReference type="GO" id="GO:0006086">
    <property type="term" value="P:pyruvate decarboxylation to acetyl-CoA"/>
    <property type="evidence" value="ECO:0007669"/>
    <property type="project" value="InterPro"/>
</dbReference>
<dbReference type="InterPro" id="IPR023213">
    <property type="entry name" value="CAT-like_dom_sf"/>
</dbReference>
<dbReference type="Proteomes" id="UP001143372">
    <property type="component" value="Unassembled WGS sequence"/>
</dbReference>
<dbReference type="Gene3D" id="3.30.559.10">
    <property type="entry name" value="Chloramphenicol acetyltransferase-like domain"/>
    <property type="match status" value="1"/>
</dbReference>
<dbReference type="RefSeq" id="WP_271167742.1">
    <property type="nucleotide sequence ID" value="NZ_BSFI01000006.1"/>
</dbReference>
<feature type="compositionally biased region" description="Basic and acidic residues" evidence="9">
    <location>
        <begin position="103"/>
        <end position="146"/>
    </location>
</feature>
<evidence type="ECO:0000256" key="5">
    <source>
        <dbReference type="ARBA" id="ARBA00023315"/>
    </source>
</evidence>
<keyword evidence="3 8" id="KW-0808">Transferase</keyword>
<accession>A0A9W6J0I7</accession>
<dbReference type="InterPro" id="IPR006257">
    <property type="entry name" value="LAT1"/>
</dbReference>
<reference evidence="12" key="1">
    <citation type="journal article" date="2014" name="Int. J. Syst. Evol. Microbiol.">
        <title>Complete genome sequence of Corynebacterium casei LMG S-19264T (=DSM 44701T), isolated from a smear-ripened cheese.</title>
        <authorList>
            <consortium name="US DOE Joint Genome Institute (JGI-PGF)"/>
            <person name="Walter F."/>
            <person name="Albersmeier A."/>
            <person name="Kalinowski J."/>
            <person name="Ruckert C."/>
        </authorList>
    </citation>
    <scope>NUCLEOTIDE SEQUENCE</scope>
    <source>
        <strain evidence="12">VKM B-2347</strain>
    </source>
</reference>
<comment type="cofactor">
    <cofactor evidence="8">
        <name>(R)-lipoate</name>
        <dbReference type="ChEBI" id="CHEBI:83088"/>
    </cofactor>
    <text evidence="8">Binds 1 lipoyl cofactor covalently.</text>
</comment>
<name>A0A9W6J0I7_9HYPH</name>
<dbReference type="PANTHER" id="PTHR23151:SF90">
    <property type="entry name" value="DIHYDROLIPOYLLYSINE-RESIDUE ACETYLTRANSFERASE COMPONENT OF PYRUVATE DEHYDROGENASE COMPLEX, MITOCHONDRIAL-RELATED"/>
    <property type="match status" value="1"/>
</dbReference>
<evidence type="ECO:0000256" key="8">
    <source>
        <dbReference type="RuleBase" id="RU361137"/>
    </source>
</evidence>
<protein>
    <recommendedName>
        <fullName evidence="8">Acetyltransferase component of pyruvate dehydrogenase complex</fullName>
        <ecNumber evidence="8">2.3.1.12</ecNumber>
    </recommendedName>
</protein>
<proteinExistence type="inferred from homology"/>
<comment type="similarity">
    <text evidence="1 8">Belongs to the 2-oxoacid dehydrogenase family.</text>
</comment>
<keyword evidence="13" id="KW-1185">Reference proteome</keyword>
<dbReference type="GO" id="GO:0004742">
    <property type="term" value="F:dihydrolipoyllysine-residue acetyltransferase activity"/>
    <property type="evidence" value="ECO:0007669"/>
    <property type="project" value="UniProtKB-UniRule"/>
</dbReference>
<feature type="domain" description="Lipoyl-binding" evidence="10">
    <location>
        <begin position="2"/>
        <end position="78"/>
    </location>
</feature>
<dbReference type="InterPro" id="IPR036625">
    <property type="entry name" value="E3-bd_dom_sf"/>
</dbReference>
<feature type="region of interest" description="Disordered" evidence="9">
    <location>
        <begin position="85"/>
        <end position="146"/>
    </location>
</feature>
<organism evidence="12 13">
    <name type="scientific">Hansschlegelia plantiphila</name>
    <dbReference type="NCBI Taxonomy" id="374655"/>
    <lineage>
        <taxon>Bacteria</taxon>
        <taxon>Pseudomonadati</taxon>
        <taxon>Pseudomonadota</taxon>
        <taxon>Alphaproteobacteria</taxon>
        <taxon>Hyphomicrobiales</taxon>
        <taxon>Methylopilaceae</taxon>
        <taxon>Hansschlegelia</taxon>
    </lineage>
</organism>
<dbReference type="FunFam" id="2.40.50.100:FF:000010">
    <property type="entry name" value="Acetyltransferase component of pyruvate dehydrogenase complex"/>
    <property type="match status" value="1"/>
</dbReference>
<evidence type="ECO:0000256" key="6">
    <source>
        <dbReference type="ARBA" id="ARBA00025211"/>
    </source>
</evidence>
<dbReference type="PROSITE" id="PS50968">
    <property type="entry name" value="BIOTINYL_LIPOYL"/>
    <property type="match status" value="1"/>
</dbReference>
<dbReference type="EC" id="2.3.1.12" evidence="8"/>
<dbReference type="InterPro" id="IPR001078">
    <property type="entry name" value="2-oxoacid_DH_actylTfrase"/>
</dbReference>
<dbReference type="SUPFAM" id="SSF47005">
    <property type="entry name" value="Peripheral subunit-binding domain of 2-oxo acid dehydrogenase complex"/>
    <property type="match status" value="1"/>
</dbReference>
<dbReference type="Pfam" id="PF00198">
    <property type="entry name" value="2-oxoacid_dh"/>
    <property type="match status" value="1"/>
</dbReference>
<comment type="caution">
    <text evidence="12">The sequence shown here is derived from an EMBL/GenBank/DDBJ whole genome shotgun (WGS) entry which is preliminary data.</text>
</comment>
<comment type="function">
    <text evidence="6">The pyruvate dehydrogenase complex catalyzes the overall conversion of pyruvate to acetyl-CoA and CO(2). It contains multiple copies of three enzymatic components: pyruvate dehydrogenase (E1), dihydrolipoamide acetyltransferase (E2) and lipoamide dehydrogenase (E3).</text>
</comment>
<evidence type="ECO:0000313" key="12">
    <source>
        <dbReference type="EMBL" id="GLK67488.1"/>
    </source>
</evidence>
<evidence type="ECO:0000259" key="11">
    <source>
        <dbReference type="PROSITE" id="PS51826"/>
    </source>
</evidence>
<evidence type="ECO:0000256" key="3">
    <source>
        <dbReference type="ARBA" id="ARBA00022679"/>
    </source>
</evidence>